<dbReference type="EMBL" id="JASXSX010000005">
    <property type="protein sequence ID" value="MDT3768057.1"/>
    <property type="molecule type" value="Genomic_DNA"/>
</dbReference>
<feature type="transmembrane region" description="Helical" evidence="2">
    <location>
        <begin position="210"/>
        <end position="230"/>
    </location>
</feature>
<evidence type="ECO:0008006" key="5">
    <source>
        <dbReference type="Google" id="ProtNLM"/>
    </source>
</evidence>
<keyword evidence="2" id="KW-0472">Membrane</keyword>
<feature type="region of interest" description="Disordered" evidence="1">
    <location>
        <begin position="376"/>
        <end position="400"/>
    </location>
</feature>
<evidence type="ECO:0000313" key="4">
    <source>
        <dbReference type="Proteomes" id="UP001247542"/>
    </source>
</evidence>
<organism evidence="3 4">
    <name type="scientific">Gleimia hominis</name>
    <dbReference type="NCBI Taxonomy" id="595468"/>
    <lineage>
        <taxon>Bacteria</taxon>
        <taxon>Bacillati</taxon>
        <taxon>Actinomycetota</taxon>
        <taxon>Actinomycetes</taxon>
        <taxon>Actinomycetales</taxon>
        <taxon>Actinomycetaceae</taxon>
        <taxon>Gleimia</taxon>
    </lineage>
</organism>
<feature type="transmembrane region" description="Helical" evidence="2">
    <location>
        <begin position="154"/>
        <end position="174"/>
    </location>
</feature>
<evidence type="ECO:0000256" key="2">
    <source>
        <dbReference type="SAM" id="Phobius"/>
    </source>
</evidence>
<proteinExistence type="predicted"/>
<dbReference type="Proteomes" id="UP001247542">
    <property type="component" value="Unassembled WGS sequence"/>
</dbReference>
<protein>
    <recommendedName>
        <fullName evidence="5">NnrS family protein</fullName>
    </recommendedName>
</protein>
<keyword evidence="2" id="KW-0812">Transmembrane</keyword>
<accession>A0ABU3ICH2</accession>
<reference evidence="3 4" key="1">
    <citation type="submission" date="2023-06" db="EMBL/GenBank/DDBJ databases">
        <title>Draft genome sequence of Gleimia hominis type strain CCUG 57540T.</title>
        <authorList>
            <person name="Salva-Serra F."/>
            <person name="Cardew S."/>
            <person name="Jensie Markopoulos S."/>
            <person name="Ohlen M."/>
            <person name="Inganas E."/>
            <person name="Svensson-Stadler L."/>
            <person name="Moore E.R.B."/>
        </authorList>
    </citation>
    <scope>NUCLEOTIDE SEQUENCE [LARGE SCALE GENOMIC DNA]</scope>
    <source>
        <strain evidence="3 4">CCUG 57540</strain>
    </source>
</reference>
<name>A0ABU3ICH2_9ACTO</name>
<feature type="transmembrane region" description="Helical" evidence="2">
    <location>
        <begin position="128"/>
        <end position="148"/>
    </location>
</feature>
<feature type="transmembrane region" description="Helical" evidence="2">
    <location>
        <begin position="77"/>
        <end position="97"/>
    </location>
</feature>
<feature type="transmembrane region" description="Helical" evidence="2">
    <location>
        <begin position="276"/>
        <end position="297"/>
    </location>
</feature>
<dbReference type="RefSeq" id="WP_313274406.1">
    <property type="nucleotide sequence ID" value="NZ_JASXSX010000005.1"/>
</dbReference>
<gene>
    <name evidence="3" type="ORF">QS713_08305</name>
</gene>
<comment type="caution">
    <text evidence="3">The sequence shown here is derived from an EMBL/GenBank/DDBJ whole genome shotgun (WGS) entry which is preliminary data.</text>
</comment>
<feature type="transmembrane region" description="Helical" evidence="2">
    <location>
        <begin position="50"/>
        <end position="68"/>
    </location>
</feature>
<feature type="transmembrane region" description="Helical" evidence="2">
    <location>
        <begin position="242"/>
        <end position="264"/>
    </location>
</feature>
<feature type="transmembrane region" description="Helical" evidence="2">
    <location>
        <begin position="186"/>
        <end position="204"/>
    </location>
</feature>
<feature type="transmembrane region" description="Helical" evidence="2">
    <location>
        <begin position="309"/>
        <end position="328"/>
    </location>
</feature>
<sequence length="400" mass="42934">MVTKSRARSKPRVFPRVLILLLAGASLLAGLNFAAVRLGAWAPVDSTELALRHGIIMIFGFLGTAIGLERAVSAQKLWGYAAPVFSGAGALLAAFGAPRLICGSSMSLGMLTLCGLYGLFLRRQWAGATTIELAGAVSALGAIVLWTSGWEVPAIVGFVLMFPVLTIIGERLELARIEFTRPGREHLVLGLVALIVATLPFTLFTPAAALTVLGFLLAALTLAMFTFDVARKTVRATGLARFMAAAMLAGYGWLLTGALIWILGGNVQAGFLYETLIHSITLGFTLSMIFAHAPIIIPAIAHRSIPLHPVLWVALALLHLGLIIRFVFGAARQITFLWQWGGALNIMTTLLFVLSVLSLAGVRPWWIRHKKREAKPQHIPAPTASREKSSLKDANNNAAH</sequence>
<keyword evidence="4" id="KW-1185">Reference proteome</keyword>
<keyword evidence="2" id="KW-1133">Transmembrane helix</keyword>
<feature type="transmembrane region" description="Helical" evidence="2">
    <location>
        <begin position="340"/>
        <end position="362"/>
    </location>
</feature>
<evidence type="ECO:0000256" key="1">
    <source>
        <dbReference type="SAM" id="MobiDB-lite"/>
    </source>
</evidence>
<evidence type="ECO:0000313" key="3">
    <source>
        <dbReference type="EMBL" id="MDT3768057.1"/>
    </source>
</evidence>
<feature type="transmembrane region" description="Helical" evidence="2">
    <location>
        <begin position="103"/>
        <end position="121"/>
    </location>
</feature>